<sequence length="74" mass="8538">MESLLITHKAVKAPRRPKNNNNNKHLQHLQQQQHPHFFSSSSNNPSSSRISVILSKQLSQQNPIFSVYNMVCDR</sequence>
<keyword evidence="4" id="KW-1185">Reference proteome</keyword>
<evidence type="ECO:0000313" key="3">
    <source>
        <dbReference type="EMBL" id="AKN63400.1"/>
    </source>
</evidence>
<feature type="compositionally biased region" description="Low complexity" evidence="1">
    <location>
        <begin position="19"/>
        <end position="48"/>
    </location>
</feature>
<name>A0A023MIF1_GVAS</name>
<dbReference type="EMBL" id="KC994902">
    <property type="protein sequence ID" value="AHN92162.1"/>
    <property type="molecule type" value="Genomic_DNA"/>
</dbReference>
<accession>A0A023MIF1</accession>
<evidence type="ECO:0000313" key="4">
    <source>
        <dbReference type="Proteomes" id="UP000232958"/>
    </source>
</evidence>
<organism evidence="2">
    <name type="scientific">Agrotis segetum granulosis virus</name>
    <name type="common">AsGV</name>
    <name type="synonym">Agrotis segetum granulovirus</name>
    <dbReference type="NCBI Taxonomy" id="10464"/>
    <lineage>
        <taxon>Viruses</taxon>
        <taxon>Viruses incertae sedis</taxon>
        <taxon>Naldaviricetes</taxon>
        <taxon>Lefavirales</taxon>
        <taxon>Baculoviridae</taxon>
        <taxon>Betabaculovirus</taxon>
        <taxon>Betabaculovirus agsegetum</taxon>
    </lineage>
</organism>
<dbReference type="Proteomes" id="UP000232958">
    <property type="component" value="Segment"/>
</dbReference>
<feature type="compositionally biased region" description="Basic residues" evidence="1">
    <location>
        <begin position="9"/>
        <end position="18"/>
    </location>
</feature>
<gene>
    <name evidence="2" type="ORF">AsGV123</name>
    <name evidence="3" type="ORF">AsGV126</name>
</gene>
<protein>
    <submittedName>
        <fullName evidence="2">Uncharacterized protein</fullName>
    </submittedName>
</protein>
<proteinExistence type="predicted"/>
<evidence type="ECO:0000313" key="2">
    <source>
        <dbReference type="EMBL" id="AHN92162.1"/>
    </source>
</evidence>
<evidence type="ECO:0000256" key="1">
    <source>
        <dbReference type="SAM" id="MobiDB-lite"/>
    </source>
</evidence>
<feature type="region of interest" description="Disordered" evidence="1">
    <location>
        <begin position="1"/>
        <end position="48"/>
    </location>
</feature>
<organismHost>
    <name type="scientific">Agrotis segetum</name>
    <name type="common">Turnip moth</name>
    <dbReference type="NCBI Taxonomy" id="47767"/>
</organismHost>
<dbReference type="EMBL" id="KR584663">
    <property type="protein sequence ID" value="AKN63400.1"/>
    <property type="molecule type" value="Genomic_DNA"/>
</dbReference>
<reference evidence="3 4" key="2">
    <citation type="submission" date="2015-05" db="EMBL/GenBank/DDBJ databases">
        <title>Complete Sequence of an Agrotis segetum granulovirus isolate from Europe.</title>
        <authorList>
            <person name="Gueli Alletti G."/>
            <person name="Wennmann J.T."/>
            <person name="Jehle J.A."/>
        </authorList>
    </citation>
    <scope>NUCLEOTIDE SEQUENCE [LARGE SCALE GENOMIC DNA]</scope>
    <source>
        <strain evidence="3 4">DA</strain>
    </source>
</reference>
<reference evidence="2" key="1">
    <citation type="journal article" date="2014" name="Arch. Virol.">
        <title>Complete genome sequence of Agrotis segetum granulovirus Shanghai strain.</title>
        <authorList>
            <person name="Zhang X."/>
            <person name="Liang Z."/>
            <person name="Yin X."/>
            <person name="Wang J."/>
            <person name="Shao X."/>
        </authorList>
    </citation>
    <scope>NUCLEOTIDE SEQUENCE</scope>
    <source>
        <strain evidence="2">L1</strain>
    </source>
</reference>